<dbReference type="GO" id="GO:0003676">
    <property type="term" value="F:nucleic acid binding"/>
    <property type="evidence" value="ECO:0007669"/>
    <property type="project" value="InterPro"/>
</dbReference>
<evidence type="ECO:0000313" key="2">
    <source>
        <dbReference type="EMBL" id="PCC45173.1"/>
    </source>
</evidence>
<dbReference type="InterPro" id="IPR036397">
    <property type="entry name" value="RNaseH_sf"/>
</dbReference>
<dbReference type="InterPro" id="IPR001584">
    <property type="entry name" value="Integrase_cat-core"/>
</dbReference>
<dbReference type="SUPFAM" id="SSF53098">
    <property type="entry name" value="Ribonuclease H-like"/>
    <property type="match status" value="1"/>
</dbReference>
<comment type="caution">
    <text evidence="2">The sequence shown here is derived from an EMBL/GenBank/DDBJ whole genome shotgun (WGS) entry which is preliminary data.</text>
</comment>
<dbReference type="GO" id="GO:0015074">
    <property type="term" value="P:DNA integration"/>
    <property type="evidence" value="ECO:0007669"/>
    <property type="project" value="InterPro"/>
</dbReference>
<feature type="domain" description="Integrase catalytic" evidence="1">
    <location>
        <begin position="129"/>
        <end position="291"/>
    </location>
</feature>
<accession>A0A2A3Z118</accession>
<sequence length="338" mass="38674">MENTLVFDLVESGLSQRRVLDVVGLSRSTWHYRLNPRQTTAEPVAHRDRAYPNRIDAEAKQQIKTLIEAGWADDHSVDHAFARAWDDGIMVASQRTWWRIAADLEDQTKRPQVATRKGTRQPREIPVLVATKPGQVWSWDITDVKSVWAHVVFKVYSIIDIFSRKIVGYRVEHRESDDLAVEMFEDAITRYGAPEFVHADSGAAMKSAVLKEVLAVHGTETTHNRPYVSNDNPYSESAFRTMKYRPAYPVVFDDLDDARDYVGAHVQWYNTEHRHSGIAHFTPDQVQDGSWNTVWEKRQDTLAKYYAQHPERFAKPPTTPAPAEVVGINHREIDTLAA</sequence>
<dbReference type="EMBL" id="NRGP01000028">
    <property type="protein sequence ID" value="PCC45173.1"/>
    <property type="molecule type" value="Genomic_DNA"/>
</dbReference>
<organism evidence="2 3">
    <name type="scientific">Brevibacterium aurantiacum</name>
    <dbReference type="NCBI Taxonomy" id="273384"/>
    <lineage>
        <taxon>Bacteria</taxon>
        <taxon>Bacillati</taxon>
        <taxon>Actinomycetota</taxon>
        <taxon>Actinomycetes</taxon>
        <taxon>Micrococcales</taxon>
        <taxon>Brevibacteriaceae</taxon>
        <taxon>Brevibacterium</taxon>
    </lineage>
</organism>
<evidence type="ECO:0000259" key="1">
    <source>
        <dbReference type="PROSITE" id="PS50994"/>
    </source>
</evidence>
<reference evidence="2 3" key="1">
    <citation type="journal article" date="2017" name="Elife">
        <title>Extensive horizontal gene transfer in cheese-associated bacteria.</title>
        <authorList>
            <person name="Bonham K.S."/>
            <person name="Wolfe B.E."/>
            <person name="Dutton R.J."/>
        </authorList>
    </citation>
    <scope>NUCLEOTIDE SEQUENCE [LARGE SCALE GENOMIC DNA]</scope>
    <source>
        <strain evidence="2 3">947_7</strain>
    </source>
</reference>
<dbReference type="InterPro" id="IPR012337">
    <property type="entry name" value="RNaseH-like_sf"/>
</dbReference>
<dbReference type="RefSeq" id="WP_025388079.1">
    <property type="nucleotide sequence ID" value="NZ_NRGP01000028.1"/>
</dbReference>
<proteinExistence type="predicted"/>
<dbReference type="AlphaFoldDB" id="A0A2A3Z118"/>
<gene>
    <name evidence="2" type="ORF">CIK64_16530</name>
</gene>
<evidence type="ECO:0000313" key="3">
    <source>
        <dbReference type="Proteomes" id="UP000217564"/>
    </source>
</evidence>
<dbReference type="PANTHER" id="PTHR46889">
    <property type="entry name" value="TRANSPOSASE INSF FOR INSERTION SEQUENCE IS3B-RELATED"/>
    <property type="match status" value="1"/>
</dbReference>
<dbReference type="PANTHER" id="PTHR46889:SF4">
    <property type="entry name" value="TRANSPOSASE INSO FOR INSERTION SEQUENCE ELEMENT IS911B-RELATED"/>
    <property type="match status" value="1"/>
</dbReference>
<dbReference type="Pfam" id="PF00665">
    <property type="entry name" value="rve"/>
    <property type="match status" value="1"/>
</dbReference>
<name>A0A2A3Z118_BREAU</name>
<protein>
    <submittedName>
        <fullName evidence="2">IS3 family transposase</fullName>
    </submittedName>
</protein>
<dbReference type="PROSITE" id="PS50994">
    <property type="entry name" value="INTEGRASE"/>
    <property type="match status" value="1"/>
</dbReference>
<dbReference type="Proteomes" id="UP000217564">
    <property type="component" value="Unassembled WGS sequence"/>
</dbReference>
<dbReference type="Gene3D" id="3.30.420.10">
    <property type="entry name" value="Ribonuclease H-like superfamily/Ribonuclease H"/>
    <property type="match status" value="1"/>
</dbReference>
<dbReference type="InterPro" id="IPR050900">
    <property type="entry name" value="Transposase_IS3/IS150/IS904"/>
</dbReference>